<dbReference type="InterPro" id="IPR007867">
    <property type="entry name" value="GMC_OxRtase_C"/>
</dbReference>
<proteinExistence type="inferred from homology"/>
<dbReference type="EMBL" id="JAGTJR010000079">
    <property type="protein sequence ID" value="KAH7014673.1"/>
    <property type="molecule type" value="Genomic_DNA"/>
</dbReference>
<dbReference type="Gene3D" id="3.30.560.10">
    <property type="entry name" value="Glucose Oxidase, domain 3"/>
    <property type="match status" value="1"/>
</dbReference>
<dbReference type="Gene3D" id="3.50.50.60">
    <property type="entry name" value="FAD/NAD(P)-binding domain"/>
    <property type="match status" value="1"/>
</dbReference>
<feature type="chain" id="PRO_5045436193" description="Glucose-methanol-choline oxidoreductase N-terminal domain-containing protein" evidence="3">
    <location>
        <begin position="19"/>
        <end position="622"/>
    </location>
</feature>
<name>A0ABQ8FQZ2_9PEZI</name>
<dbReference type="Proteomes" id="UP000774617">
    <property type="component" value="Unassembled WGS sequence"/>
</dbReference>
<evidence type="ECO:0000256" key="2">
    <source>
        <dbReference type="RuleBase" id="RU003968"/>
    </source>
</evidence>
<feature type="domain" description="Glucose-methanol-choline oxidoreductase N-terminal" evidence="4">
    <location>
        <begin position="113"/>
        <end position="136"/>
    </location>
</feature>
<dbReference type="Pfam" id="PF05199">
    <property type="entry name" value="GMC_oxred_C"/>
    <property type="match status" value="1"/>
</dbReference>
<evidence type="ECO:0000256" key="3">
    <source>
        <dbReference type="SAM" id="SignalP"/>
    </source>
</evidence>
<dbReference type="PANTHER" id="PTHR11552:SF115">
    <property type="entry name" value="DEHYDROGENASE XPTC-RELATED"/>
    <property type="match status" value="1"/>
</dbReference>
<dbReference type="PROSITE" id="PS00624">
    <property type="entry name" value="GMC_OXRED_2"/>
    <property type="match status" value="1"/>
</dbReference>
<keyword evidence="7" id="KW-1185">Reference proteome</keyword>
<protein>
    <recommendedName>
        <fullName evidence="4 5">Glucose-methanol-choline oxidoreductase N-terminal domain-containing protein</fullName>
    </recommendedName>
</protein>
<keyword evidence="2" id="KW-0274">FAD</keyword>
<evidence type="ECO:0000259" key="5">
    <source>
        <dbReference type="PROSITE" id="PS00624"/>
    </source>
</evidence>
<evidence type="ECO:0000313" key="6">
    <source>
        <dbReference type="EMBL" id="KAH7014673.1"/>
    </source>
</evidence>
<evidence type="ECO:0000313" key="7">
    <source>
        <dbReference type="Proteomes" id="UP000774617"/>
    </source>
</evidence>
<dbReference type="PANTHER" id="PTHR11552">
    <property type="entry name" value="GLUCOSE-METHANOL-CHOLINE GMC OXIDOREDUCTASE"/>
    <property type="match status" value="1"/>
</dbReference>
<dbReference type="PROSITE" id="PS00623">
    <property type="entry name" value="GMC_OXRED_1"/>
    <property type="match status" value="1"/>
</dbReference>
<feature type="domain" description="Glucose-methanol-choline oxidoreductase N-terminal" evidence="5">
    <location>
        <begin position="302"/>
        <end position="316"/>
    </location>
</feature>
<dbReference type="SUPFAM" id="SSF51905">
    <property type="entry name" value="FAD/NAD(P)-binding domain"/>
    <property type="match status" value="1"/>
</dbReference>
<reference evidence="6 7" key="1">
    <citation type="journal article" date="2021" name="Nat. Commun.">
        <title>Genetic determinants of endophytism in the Arabidopsis root mycobiome.</title>
        <authorList>
            <person name="Mesny F."/>
            <person name="Miyauchi S."/>
            <person name="Thiergart T."/>
            <person name="Pickel B."/>
            <person name="Atanasova L."/>
            <person name="Karlsson M."/>
            <person name="Huettel B."/>
            <person name="Barry K.W."/>
            <person name="Haridas S."/>
            <person name="Chen C."/>
            <person name="Bauer D."/>
            <person name="Andreopoulos W."/>
            <person name="Pangilinan J."/>
            <person name="LaButti K."/>
            <person name="Riley R."/>
            <person name="Lipzen A."/>
            <person name="Clum A."/>
            <person name="Drula E."/>
            <person name="Henrissat B."/>
            <person name="Kohler A."/>
            <person name="Grigoriev I.V."/>
            <person name="Martin F.M."/>
            <person name="Hacquard S."/>
        </authorList>
    </citation>
    <scope>NUCLEOTIDE SEQUENCE [LARGE SCALE GENOMIC DNA]</scope>
    <source>
        <strain evidence="6 7">MPI-SDFR-AT-0080</strain>
    </source>
</reference>
<feature type="signal peptide" evidence="3">
    <location>
        <begin position="1"/>
        <end position="18"/>
    </location>
</feature>
<dbReference type="PIRSF" id="PIRSF000137">
    <property type="entry name" value="Alcohol_oxidase"/>
    <property type="match status" value="1"/>
</dbReference>
<dbReference type="InterPro" id="IPR036188">
    <property type="entry name" value="FAD/NAD-bd_sf"/>
</dbReference>
<keyword evidence="3" id="KW-0732">Signal</keyword>
<gene>
    <name evidence="6" type="ORF">B0J12DRAFT_733560</name>
</gene>
<keyword evidence="2" id="KW-0285">Flavoprotein</keyword>
<evidence type="ECO:0000256" key="1">
    <source>
        <dbReference type="ARBA" id="ARBA00010790"/>
    </source>
</evidence>
<comment type="caution">
    <text evidence="6">The sequence shown here is derived from an EMBL/GenBank/DDBJ whole genome shotgun (WGS) entry which is preliminary data.</text>
</comment>
<dbReference type="InterPro" id="IPR012132">
    <property type="entry name" value="GMC_OxRdtase"/>
</dbReference>
<dbReference type="SUPFAM" id="SSF54373">
    <property type="entry name" value="FAD-linked reductases, C-terminal domain"/>
    <property type="match status" value="1"/>
</dbReference>
<comment type="similarity">
    <text evidence="1 2">Belongs to the GMC oxidoreductase family.</text>
</comment>
<sequence>MATNIVACLFGLLTFSHALKIPQHATRVSKEQVSAIEYDFIIVGGGVSGLTVADRLTEDSSINVLVIEAGPFDHGEEGVTIPGSYDPTPYLWLPLTSQPQTALNNRTFPATCARVVGGGSTVNTMVFLRGSMPEYAAWEELGAKGWDWDGLLPYFKKSENLTLPSDEFAAEANISWVEPAHGNHGPVQASYPNYYFPGSANWWNAALSTGFTPTDDPNGGSAKGLFWFPTAVDARSRTRNSARINHYERVKGFRKNYHILAEHTVARVLFDDKQAISVEYLPTDGGDTLTAYASKEIILAAGAIHTPQVLQLSGIGPGKVLDDLGIDIISELPGVGANFQDQPILSIPYNFKVTNNIVPNTETLNTNATFDAEQRDSYYTAKVGAYTIVRGLSTTLALPPLRNTTSDWKAIISSAQVADPTAHLPSDVHHSVKAGYKAQREHIISQLEGPDVPVGLIHWPTGNSITLNFFKPLSRGTIAINSTNPLAQPLVDFRTATDPVDLDLFIALFRQNREIMAAPDMRVLGPREAAPFGEDITSTEQLKKVFTARMVPTIGHECCTAAMMPRDMGGVVDPQMKVYGVKGLRVVDTSFWPMLLTAPPMGTTYAASEKIADVIKKGWGLC</sequence>
<dbReference type="Pfam" id="PF00732">
    <property type="entry name" value="GMC_oxred_N"/>
    <property type="match status" value="1"/>
</dbReference>
<accession>A0ABQ8FQZ2</accession>
<organism evidence="6 7">
    <name type="scientific">Macrophomina phaseolina</name>
    <dbReference type="NCBI Taxonomy" id="35725"/>
    <lineage>
        <taxon>Eukaryota</taxon>
        <taxon>Fungi</taxon>
        <taxon>Dikarya</taxon>
        <taxon>Ascomycota</taxon>
        <taxon>Pezizomycotina</taxon>
        <taxon>Dothideomycetes</taxon>
        <taxon>Dothideomycetes incertae sedis</taxon>
        <taxon>Botryosphaeriales</taxon>
        <taxon>Botryosphaeriaceae</taxon>
        <taxon>Macrophomina</taxon>
    </lineage>
</organism>
<evidence type="ECO:0000259" key="4">
    <source>
        <dbReference type="PROSITE" id="PS00623"/>
    </source>
</evidence>
<dbReference type="InterPro" id="IPR000172">
    <property type="entry name" value="GMC_OxRdtase_N"/>
</dbReference>